<dbReference type="EnsemblMetazoa" id="OVOC1801.1">
    <property type="protein sequence ID" value="OVOC1801.1"/>
    <property type="gene ID" value="WBGene00238610"/>
</dbReference>
<dbReference type="Proteomes" id="UP000024404">
    <property type="component" value="Unassembled WGS sequence"/>
</dbReference>
<dbReference type="EMBL" id="CMVM020000057">
    <property type="status" value="NOT_ANNOTATED_CDS"/>
    <property type="molecule type" value="Genomic_DNA"/>
</dbReference>
<reference evidence="2" key="1">
    <citation type="submission" date="2013-10" db="EMBL/GenBank/DDBJ databases">
        <title>Genome sequencing of Onchocerca volvulus.</title>
        <authorList>
            <person name="Cotton J."/>
            <person name="Tsai J."/>
            <person name="Stanley E."/>
            <person name="Tracey A."/>
            <person name="Holroyd N."/>
            <person name="Lustigman S."/>
            <person name="Berriman M."/>
        </authorList>
    </citation>
    <scope>NUCLEOTIDE SEQUENCE</scope>
</reference>
<reference evidence="1" key="2">
    <citation type="submission" date="2022-06" db="UniProtKB">
        <authorList>
            <consortium name="EnsemblMetazoa"/>
        </authorList>
    </citation>
    <scope>IDENTIFICATION</scope>
</reference>
<evidence type="ECO:0000313" key="2">
    <source>
        <dbReference type="Proteomes" id="UP000024404"/>
    </source>
</evidence>
<evidence type="ECO:0000313" key="1">
    <source>
        <dbReference type="EnsemblMetazoa" id="OVOC1801.1"/>
    </source>
</evidence>
<proteinExistence type="predicted"/>
<keyword evidence="2" id="KW-1185">Reference proteome</keyword>
<organism evidence="1 2">
    <name type="scientific">Onchocerca volvulus</name>
    <dbReference type="NCBI Taxonomy" id="6282"/>
    <lineage>
        <taxon>Eukaryota</taxon>
        <taxon>Metazoa</taxon>
        <taxon>Ecdysozoa</taxon>
        <taxon>Nematoda</taxon>
        <taxon>Chromadorea</taxon>
        <taxon>Rhabditida</taxon>
        <taxon>Spirurina</taxon>
        <taxon>Spiruromorpha</taxon>
        <taxon>Filarioidea</taxon>
        <taxon>Onchocercidae</taxon>
        <taxon>Onchocerca</taxon>
    </lineage>
</organism>
<dbReference type="AlphaFoldDB" id="A0A8R1TPU1"/>
<accession>A0A8R1TPU1</accession>
<name>A0A8R1TPU1_ONCVO</name>
<sequence>MSEEQKNVEEEAKNENDFDTVRIGFEKILFGNCTEYLLTRETGAVPVRWMEFQLIGRSVTLAIRISSPLFESGIEVPIMYPLPANRGPSLVWSEKNPDFKFCDFPIWMKLKSGQSQSVHQVVSNNFLTHLVSPDQLWRLDHDHLS</sequence>
<protein>
    <submittedName>
        <fullName evidence="1">Uncharacterized protein</fullName>
    </submittedName>
</protein>